<evidence type="ECO:0000256" key="2">
    <source>
        <dbReference type="ARBA" id="ARBA00004613"/>
    </source>
</evidence>
<dbReference type="Proteomes" id="UP000234323">
    <property type="component" value="Unassembled WGS sequence"/>
</dbReference>
<proteinExistence type="predicted"/>
<dbReference type="GO" id="GO:0005576">
    <property type="term" value="C:extracellular region"/>
    <property type="evidence" value="ECO:0007669"/>
    <property type="project" value="UniProtKB-SubCell"/>
</dbReference>
<evidence type="ECO:0000259" key="4">
    <source>
        <dbReference type="Pfam" id="PF20147"/>
    </source>
</evidence>
<evidence type="ECO:0000256" key="1">
    <source>
        <dbReference type="ARBA" id="ARBA00004340"/>
    </source>
</evidence>
<dbReference type="InterPro" id="IPR045379">
    <property type="entry name" value="Crinkler_N"/>
</dbReference>
<organism evidence="6 7">
    <name type="scientific">Rhizophagus irregularis</name>
    <dbReference type="NCBI Taxonomy" id="588596"/>
    <lineage>
        <taxon>Eukaryota</taxon>
        <taxon>Fungi</taxon>
        <taxon>Fungi incertae sedis</taxon>
        <taxon>Mucoromycota</taxon>
        <taxon>Glomeromycotina</taxon>
        <taxon>Glomeromycetes</taxon>
        <taxon>Glomerales</taxon>
        <taxon>Glomeraceae</taxon>
        <taxon>Rhizophagus</taxon>
    </lineage>
</organism>
<dbReference type="EMBL" id="LLXI01000153">
    <property type="protein sequence ID" value="PKY41531.1"/>
    <property type="molecule type" value="Genomic_DNA"/>
</dbReference>
<dbReference type="VEuPathDB" id="FungiDB:RhiirA1_454751"/>
<dbReference type="EMBL" id="LLXI01001088">
    <property type="protein sequence ID" value="PKY51820.1"/>
    <property type="molecule type" value="Genomic_DNA"/>
</dbReference>
<accession>A0A2I1GYW6</accession>
<evidence type="ECO:0000256" key="3">
    <source>
        <dbReference type="ARBA" id="ARBA00022525"/>
    </source>
</evidence>
<comment type="subcellular location">
    <subcellularLocation>
        <location evidence="1">Host cell</location>
    </subcellularLocation>
    <subcellularLocation>
        <location evidence="2">Secreted</location>
    </subcellularLocation>
</comment>
<sequence length="294" mass="33545">MPPKMVPKKAILYCLIHGDSEDSIFGIKYDKDMTVNDLRKVIWKEEVEAFEHVKAKDLILYKVNIDLNTQNTQRTALTNPNTDIVNDSGGQVLRPMDNIEKKFPAPANEHIHVIVKLPASPAGTKRKADEEMADDIREIKKDVKDLVKERSAVNISSVNREDWQRILDYTGLNIDTIEPDVGSNPVKNVPAFKWNDVLERAQKDRYIHLRDTVDRVNVYQAMTELVAADLKSRYPVLAVLTDLQTHWQFFFFGEGKSVISFTTTRDRAVALLRNELSPNNRANTGEAEQEEKSL</sequence>
<evidence type="ECO:0000313" key="5">
    <source>
        <dbReference type="EMBL" id="PKY41531.1"/>
    </source>
</evidence>
<reference evidence="6 7" key="1">
    <citation type="submission" date="2015-10" db="EMBL/GenBank/DDBJ databases">
        <title>Genome analyses suggest a sexual origin of heterokaryosis in a supposedly ancient asexual fungus.</title>
        <authorList>
            <person name="Ropars J."/>
            <person name="Sedzielewska K."/>
            <person name="Noel J."/>
            <person name="Charron P."/>
            <person name="Farinelli L."/>
            <person name="Marton T."/>
            <person name="Kruger M."/>
            <person name="Pelin A."/>
            <person name="Brachmann A."/>
            <person name="Corradi N."/>
        </authorList>
    </citation>
    <scope>NUCLEOTIDE SEQUENCE [LARGE SCALE GENOMIC DNA]</scope>
    <source>
        <strain evidence="6 7">A4</strain>
    </source>
</reference>
<keyword evidence="3" id="KW-0964">Secreted</keyword>
<evidence type="ECO:0000313" key="6">
    <source>
        <dbReference type="EMBL" id="PKY51820.1"/>
    </source>
</evidence>
<feature type="domain" description="Crinkler effector protein N-terminal" evidence="4">
    <location>
        <begin position="12"/>
        <end position="116"/>
    </location>
</feature>
<name>A0A2I1GYW6_9GLOM</name>
<dbReference type="GO" id="GO:0043657">
    <property type="term" value="C:host cell"/>
    <property type="evidence" value="ECO:0007669"/>
    <property type="project" value="UniProtKB-SubCell"/>
</dbReference>
<protein>
    <recommendedName>
        <fullName evidence="4">Crinkler effector protein N-terminal domain-containing protein</fullName>
    </recommendedName>
</protein>
<keyword evidence="7" id="KW-1185">Reference proteome</keyword>
<dbReference type="AlphaFoldDB" id="A0A2I1GYW6"/>
<dbReference type="VEuPathDB" id="FungiDB:RhiirFUN_017491"/>
<dbReference type="Pfam" id="PF20147">
    <property type="entry name" value="Crinkler"/>
    <property type="match status" value="1"/>
</dbReference>
<dbReference type="VEuPathDB" id="FungiDB:FUN_000075"/>
<gene>
    <name evidence="5" type="ORF">RhiirA4_455123</name>
    <name evidence="6" type="ORF">RhiirA4_469081</name>
</gene>
<comment type="caution">
    <text evidence="6">The sequence shown here is derived from an EMBL/GenBank/DDBJ whole genome shotgun (WGS) entry which is preliminary data.</text>
</comment>
<evidence type="ECO:0000313" key="7">
    <source>
        <dbReference type="Proteomes" id="UP000234323"/>
    </source>
</evidence>